<proteinExistence type="inferred from homology"/>
<dbReference type="GO" id="GO:0004857">
    <property type="term" value="F:enzyme inhibitor activity"/>
    <property type="evidence" value="ECO:0007669"/>
    <property type="project" value="InterPro"/>
</dbReference>
<dbReference type="Gene3D" id="1.20.140.40">
    <property type="entry name" value="Invertase/pectin methylesterase inhibitor family protein"/>
    <property type="match status" value="1"/>
</dbReference>
<evidence type="ECO:0000313" key="5">
    <source>
        <dbReference type="Proteomes" id="UP001497480"/>
    </source>
</evidence>
<accession>A0AAV1WHY1</accession>
<name>A0AAV1WHY1_LUPLU</name>
<dbReference type="SUPFAM" id="SSF101148">
    <property type="entry name" value="Plant invertase/pectin methylesterase inhibitor"/>
    <property type="match status" value="1"/>
</dbReference>
<reference evidence="4 5" key="1">
    <citation type="submission" date="2024-03" db="EMBL/GenBank/DDBJ databases">
        <authorList>
            <person name="Martinez-Hernandez J."/>
        </authorList>
    </citation>
    <scope>NUCLEOTIDE SEQUENCE [LARGE SCALE GENOMIC DNA]</scope>
</reference>
<dbReference type="NCBIfam" id="TIGR01614">
    <property type="entry name" value="PME_inhib"/>
    <property type="match status" value="1"/>
</dbReference>
<dbReference type="AlphaFoldDB" id="A0AAV1WHY1"/>
<evidence type="ECO:0000259" key="3">
    <source>
        <dbReference type="Pfam" id="PF04043"/>
    </source>
</evidence>
<comment type="caution">
    <text evidence="4">The sequence shown here is derived from an EMBL/GenBank/DDBJ whole genome shotgun (WGS) entry which is preliminary data.</text>
</comment>
<gene>
    <name evidence="4" type="ORF">LLUT_LOCUS9562</name>
</gene>
<dbReference type="PANTHER" id="PTHR31080:SF68">
    <property type="entry name" value="PLANT INVERTASE_PECTIN METHYLESTERASE INHIBITOR SUPERFAMILY PROTEIN"/>
    <property type="match status" value="1"/>
</dbReference>
<dbReference type="PANTHER" id="PTHR31080">
    <property type="entry name" value="PECTINESTERASE INHIBITOR-LIKE"/>
    <property type="match status" value="1"/>
</dbReference>
<keyword evidence="1" id="KW-0732">Signal</keyword>
<comment type="similarity">
    <text evidence="2">Belongs to the PMEI family.</text>
</comment>
<organism evidence="4 5">
    <name type="scientific">Lupinus luteus</name>
    <name type="common">European yellow lupine</name>
    <dbReference type="NCBI Taxonomy" id="3873"/>
    <lineage>
        <taxon>Eukaryota</taxon>
        <taxon>Viridiplantae</taxon>
        <taxon>Streptophyta</taxon>
        <taxon>Embryophyta</taxon>
        <taxon>Tracheophyta</taxon>
        <taxon>Spermatophyta</taxon>
        <taxon>Magnoliopsida</taxon>
        <taxon>eudicotyledons</taxon>
        <taxon>Gunneridae</taxon>
        <taxon>Pentapetalae</taxon>
        <taxon>rosids</taxon>
        <taxon>fabids</taxon>
        <taxon>Fabales</taxon>
        <taxon>Fabaceae</taxon>
        <taxon>Papilionoideae</taxon>
        <taxon>50 kb inversion clade</taxon>
        <taxon>genistoids sensu lato</taxon>
        <taxon>core genistoids</taxon>
        <taxon>Genisteae</taxon>
        <taxon>Lupinus</taxon>
    </lineage>
</organism>
<dbReference type="InterPro" id="IPR035513">
    <property type="entry name" value="Invertase/methylesterase_inhib"/>
</dbReference>
<dbReference type="InterPro" id="IPR051955">
    <property type="entry name" value="PME_Inhibitor"/>
</dbReference>
<dbReference type="Proteomes" id="UP001497480">
    <property type="component" value="Unassembled WGS sequence"/>
</dbReference>
<evidence type="ECO:0000256" key="2">
    <source>
        <dbReference type="ARBA" id="ARBA00038471"/>
    </source>
</evidence>
<evidence type="ECO:0000313" key="4">
    <source>
        <dbReference type="EMBL" id="CAL0308502.1"/>
    </source>
</evidence>
<sequence>MFPCSKIKPHFCSHFNFSTFSLYISSLEHFLKRMNSSMDFTKIILLLVSISSLLISTNVMPTTSRASALISMTKIFKDRGKATRVIRVSPQVILFCKNTDNPTLCVQTTIPYFQEKFNLIVALETEFKTALNQSLKISNVIAQALVHPYNKSASALNICKSKYKNVVDTINETAELLNQQNIVDAYYKFSTMMADTSSCEEEDNVESHEEVET</sequence>
<feature type="domain" description="Pectinesterase inhibitor" evidence="3">
    <location>
        <begin position="95"/>
        <end position="202"/>
    </location>
</feature>
<protein>
    <recommendedName>
        <fullName evidence="3">Pectinesterase inhibitor domain-containing protein</fullName>
    </recommendedName>
</protein>
<dbReference type="Pfam" id="PF04043">
    <property type="entry name" value="PMEI"/>
    <property type="match status" value="1"/>
</dbReference>
<keyword evidence="5" id="KW-1185">Reference proteome</keyword>
<dbReference type="EMBL" id="CAXHTB010000006">
    <property type="protein sequence ID" value="CAL0308502.1"/>
    <property type="molecule type" value="Genomic_DNA"/>
</dbReference>
<evidence type="ECO:0000256" key="1">
    <source>
        <dbReference type="ARBA" id="ARBA00022729"/>
    </source>
</evidence>
<dbReference type="InterPro" id="IPR006501">
    <property type="entry name" value="Pectinesterase_inhib_dom"/>
</dbReference>